<reference evidence="1" key="1">
    <citation type="journal article" date="2015" name="Nature">
        <title>Complex archaea that bridge the gap between prokaryotes and eukaryotes.</title>
        <authorList>
            <person name="Spang A."/>
            <person name="Saw J.H."/>
            <person name="Jorgensen S.L."/>
            <person name="Zaremba-Niedzwiedzka K."/>
            <person name="Martijn J."/>
            <person name="Lind A.E."/>
            <person name="van Eijk R."/>
            <person name="Schleper C."/>
            <person name="Guy L."/>
            <person name="Ettema T.J."/>
        </authorList>
    </citation>
    <scope>NUCLEOTIDE SEQUENCE</scope>
</reference>
<proteinExistence type="predicted"/>
<protein>
    <submittedName>
        <fullName evidence="1">Uncharacterized protein</fullName>
    </submittedName>
</protein>
<accession>A0A0F9C830</accession>
<organism evidence="1">
    <name type="scientific">marine sediment metagenome</name>
    <dbReference type="NCBI Taxonomy" id="412755"/>
    <lineage>
        <taxon>unclassified sequences</taxon>
        <taxon>metagenomes</taxon>
        <taxon>ecological metagenomes</taxon>
    </lineage>
</organism>
<comment type="caution">
    <text evidence="1">The sequence shown here is derived from an EMBL/GenBank/DDBJ whole genome shotgun (WGS) entry which is preliminary data.</text>
</comment>
<sequence length="51" mass="5714">MTSKFATICKKCGGQGSMTIRIEWRLDDEKHGTGESTWLIDCGQCGEVEYL</sequence>
<name>A0A0F9C830_9ZZZZ</name>
<evidence type="ECO:0000313" key="1">
    <source>
        <dbReference type="EMBL" id="KKK98549.1"/>
    </source>
</evidence>
<gene>
    <name evidence="1" type="ORF">LCGC14_2641660</name>
</gene>
<dbReference type="EMBL" id="LAZR01045574">
    <property type="protein sequence ID" value="KKK98549.1"/>
    <property type="molecule type" value="Genomic_DNA"/>
</dbReference>
<dbReference type="AlphaFoldDB" id="A0A0F9C830"/>